<organism evidence="1 2">
    <name type="scientific">Polyplax serrata</name>
    <name type="common">Common mouse louse</name>
    <dbReference type="NCBI Taxonomy" id="468196"/>
    <lineage>
        <taxon>Eukaryota</taxon>
        <taxon>Metazoa</taxon>
        <taxon>Ecdysozoa</taxon>
        <taxon>Arthropoda</taxon>
        <taxon>Hexapoda</taxon>
        <taxon>Insecta</taxon>
        <taxon>Pterygota</taxon>
        <taxon>Neoptera</taxon>
        <taxon>Paraneoptera</taxon>
        <taxon>Psocodea</taxon>
        <taxon>Troctomorpha</taxon>
        <taxon>Phthiraptera</taxon>
        <taxon>Anoplura</taxon>
        <taxon>Polyplacidae</taxon>
        <taxon>Polyplax</taxon>
    </lineage>
</organism>
<dbReference type="Proteomes" id="UP001372834">
    <property type="component" value="Unassembled WGS sequence"/>
</dbReference>
<evidence type="ECO:0000313" key="2">
    <source>
        <dbReference type="Proteomes" id="UP001372834"/>
    </source>
</evidence>
<name>A0AAN8Q773_POLSC</name>
<protein>
    <submittedName>
        <fullName evidence="1">Uncharacterized protein</fullName>
    </submittedName>
</protein>
<reference evidence="1 2" key="1">
    <citation type="submission" date="2023-10" db="EMBL/GenBank/DDBJ databases">
        <title>Genomes of two closely related lineages of the louse Polyplax serrata with different host specificities.</title>
        <authorList>
            <person name="Martinu J."/>
            <person name="Tarabai H."/>
            <person name="Stefka J."/>
            <person name="Hypsa V."/>
        </authorList>
    </citation>
    <scope>NUCLEOTIDE SEQUENCE [LARGE SCALE GENOMIC DNA]</scope>
    <source>
        <strain evidence="1">HR10_N</strain>
    </source>
</reference>
<dbReference type="AlphaFoldDB" id="A0AAN8Q773"/>
<dbReference type="EMBL" id="JAWJWE010000002">
    <property type="protein sequence ID" value="KAK6642431.1"/>
    <property type="molecule type" value="Genomic_DNA"/>
</dbReference>
<proteinExistence type="predicted"/>
<comment type="caution">
    <text evidence="1">The sequence shown here is derived from an EMBL/GenBank/DDBJ whole genome shotgun (WGS) entry which is preliminary data.</text>
</comment>
<sequence>MINIGRQAVELWAGVPACCRATRQDDVLASSPCGRYREVSLLGKGRSNARTTLGPRVRHANGLLPVSLTRTSKEARTWSTEEGRTFLCAYRGLFGVAAQQ</sequence>
<evidence type="ECO:0000313" key="1">
    <source>
        <dbReference type="EMBL" id="KAK6642431.1"/>
    </source>
</evidence>
<accession>A0AAN8Q773</accession>
<gene>
    <name evidence="1" type="ORF">RUM43_003933</name>
</gene>